<keyword evidence="3" id="KW-1185">Reference proteome</keyword>
<organism evidence="2 3">
    <name type="scientific">Litoribrevibacter albus</name>
    <dbReference type="NCBI Taxonomy" id="1473156"/>
    <lineage>
        <taxon>Bacteria</taxon>
        <taxon>Pseudomonadati</taxon>
        <taxon>Pseudomonadota</taxon>
        <taxon>Gammaproteobacteria</taxon>
        <taxon>Oceanospirillales</taxon>
        <taxon>Oceanospirillaceae</taxon>
        <taxon>Litoribrevibacter</taxon>
    </lineage>
</organism>
<dbReference type="InterPro" id="IPR029058">
    <property type="entry name" value="AB_hydrolase_fold"/>
</dbReference>
<sequence>MNAQLQQWKSQGQFFEYLGYKVFYRDDGSAEKPCVICIHGFPTSSWDWHHIWPELSKHYRLIALDQLGFGFSDKPKQGEYSVMVQADIVEALLQSLGVVEYHVIAHDFGTLVAQELLDRGNHPEQATGKAPYLLSLFAMSGSIFPELSNPRLIQKLLISRVGFLISLMFNQKKFDRSMLRVFSQTSKSQLTEPGIRQLLNSYWQLLLLQNGNKQLHQLNFFLKDRQMHGERWARAWQETDVPIRYVVGEADPMYGHDVFQRLKDLSNTQDLHSISDVGHFPHIESPQQVLKLFNAFIS</sequence>
<dbReference type="Pfam" id="PF00561">
    <property type="entry name" value="Abhydrolase_1"/>
    <property type="match status" value="1"/>
</dbReference>
<dbReference type="GO" id="GO:0016020">
    <property type="term" value="C:membrane"/>
    <property type="evidence" value="ECO:0007669"/>
    <property type="project" value="TreeGrafter"/>
</dbReference>
<accession>A0AA37SDE3</accession>
<gene>
    <name evidence="2" type="ORF">GCM10007876_33190</name>
</gene>
<protein>
    <submittedName>
        <fullName evidence="2">Hydrolase</fullName>
    </submittedName>
</protein>
<dbReference type="GO" id="GO:0046464">
    <property type="term" value="P:acylglycerol catabolic process"/>
    <property type="evidence" value="ECO:0007669"/>
    <property type="project" value="TreeGrafter"/>
</dbReference>
<dbReference type="InterPro" id="IPR000639">
    <property type="entry name" value="Epox_hydrolase-like"/>
</dbReference>
<evidence type="ECO:0000259" key="1">
    <source>
        <dbReference type="Pfam" id="PF00561"/>
    </source>
</evidence>
<dbReference type="EMBL" id="BSNM01000016">
    <property type="protein sequence ID" value="GLQ32840.1"/>
    <property type="molecule type" value="Genomic_DNA"/>
</dbReference>
<dbReference type="Proteomes" id="UP001161389">
    <property type="component" value="Unassembled WGS sequence"/>
</dbReference>
<evidence type="ECO:0000313" key="2">
    <source>
        <dbReference type="EMBL" id="GLQ32840.1"/>
    </source>
</evidence>
<dbReference type="SUPFAM" id="SSF53474">
    <property type="entry name" value="alpha/beta-Hydrolases"/>
    <property type="match status" value="1"/>
</dbReference>
<dbReference type="RefSeq" id="WP_284382989.1">
    <property type="nucleotide sequence ID" value="NZ_BSNM01000016.1"/>
</dbReference>
<dbReference type="Gene3D" id="3.40.50.1820">
    <property type="entry name" value="alpha/beta hydrolase"/>
    <property type="match status" value="1"/>
</dbReference>
<dbReference type="PANTHER" id="PTHR43798:SF33">
    <property type="entry name" value="HYDROLASE, PUTATIVE (AFU_ORTHOLOGUE AFUA_2G14860)-RELATED"/>
    <property type="match status" value="1"/>
</dbReference>
<evidence type="ECO:0000313" key="3">
    <source>
        <dbReference type="Proteomes" id="UP001161389"/>
    </source>
</evidence>
<dbReference type="GO" id="GO:0047372">
    <property type="term" value="F:monoacylglycerol lipase activity"/>
    <property type="evidence" value="ECO:0007669"/>
    <property type="project" value="TreeGrafter"/>
</dbReference>
<keyword evidence="2" id="KW-0378">Hydrolase</keyword>
<dbReference type="PRINTS" id="PR00412">
    <property type="entry name" value="EPOXHYDRLASE"/>
</dbReference>
<name>A0AA37SDE3_9GAMM</name>
<feature type="domain" description="AB hydrolase-1" evidence="1">
    <location>
        <begin position="33"/>
        <end position="286"/>
    </location>
</feature>
<dbReference type="PANTHER" id="PTHR43798">
    <property type="entry name" value="MONOACYLGLYCEROL LIPASE"/>
    <property type="match status" value="1"/>
</dbReference>
<reference evidence="2" key="2">
    <citation type="submission" date="2023-01" db="EMBL/GenBank/DDBJ databases">
        <title>Draft genome sequence of Litoribrevibacter albus strain NBRC 110071.</title>
        <authorList>
            <person name="Sun Q."/>
            <person name="Mori K."/>
        </authorList>
    </citation>
    <scope>NUCLEOTIDE SEQUENCE</scope>
    <source>
        <strain evidence="2">NBRC 110071</strain>
    </source>
</reference>
<comment type="caution">
    <text evidence="2">The sequence shown here is derived from an EMBL/GenBank/DDBJ whole genome shotgun (WGS) entry which is preliminary data.</text>
</comment>
<dbReference type="AlphaFoldDB" id="A0AA37SDE3"/>
<dbReference type="InterPro" id="IPR000073">
    <property type="entry name" value="AB_hydrolase_1"/>
</dbReference>
<dbReference type="InterPro" id="IPR050266">
    <property type="entry name" value="AB_hydrolase_sf"/>
</dbReference>
<reference evidence="2" key="1">
    <citation type="journal article" date="2014" name="Int. J. Syst. Evol. Microbiol.">
        <title>Complete genome sequence of Corynebacterium casei LMG S-19264T (=DSM 44701T), isolated from a smear-ripened cheese.</title>
        <authorList>
            <consortium name="US DOE Joint Genome Institute (JGI-PGF)"/>
            <person name="Walter F."/>
            <person name="Albersmeier A."/>
            <person name="Kalinowski J."/>
            <person name="Ruckert C."/>
        </authorList>
    </citation>
    <scope>NUCLEOTIDE SEQUENCE</scope>
    <source>
        <strain evidence="2">NBRC 110071</strain>
    </source>
</reference>
<proteinExistence type="predicted"/>